<organism evidence="3">
    <name type="scientific">Amphimedon queenslandica</name>
    <name type="common">Sponge</name>
    <dbReference type="NCBI Taxonomy" id="400682"/>
    <lineage>
        <taxon>Eukaryota</taxon>
        <taxon>Metazoa</taxon>
        <taxon>Porifera</taxon>
        <taxon>Demospongiae</taxon>
        <taxon>Heteroscleromorpha</taxon>
        <taxon>Haplosclerida</taxon>
        <taxon>Niphatidae</taxon>
        <taxon>Amphimedon</taxon>
    </lineage>
</organism>
<dbReference type="EnsemblMetazoa" id="XM_019997371.1">
    <property type="protein sequence ID" value="XP_019852930.1"/>
    <property type="gene ID" value="LOC100635339"/>
</dbReference>
<evidence type="ECO:0000313" key="4">
    <source>
        <dbReference type="Proteomes" id="UP000007879"/>
    </source>
</evidence>
<feature type="region of interest" description="Disordered" evidence="1">
    <location>
        <begin position="389"/>
        <end position="492"/>
    </location>
</feature>
<evidence type="ECO:0000313" key="3">
    <source>
        <dbReference type="EnsemblMetazoa" id="Aqu2.1.43390_001"/>
    </source>
</evidence>
<name>A0A1X7VU56_AMPQE</name>
<feature type="domain" description="Fibronectin type-III" evidence="2">
    <location>
        <begin position="704"/>
        <end position="801"/>
    </location>
</feature>
<dbReference type="GO" id="GO:0005819">
    <property type="term" value="C:spindle"/>
    <property type="evidence" value="ECO:0007669"/>
    <property type="project" value="TreeGrafter"/>
</dbReference>
<feature type="region of interest" description="Disordered" evidence="1">
    <location>
        <begin position="1"/>
        <end position="116"/>
    </location>
</feature>
<keyword evidence="4" id="KW-1185">Reference proteome</keyword>
<feature type="compositionally biased region" description="Basic and acidic residues" evidence="1">
    <location>
        <begin position="468"/>
        <end position="485"/>
    </location>
</feature>
<feature type="compositionally biased region" description="Basic and acidic residues" evidence="1">
    <location>
        <begin position="102"/>
        <end position="111"/>
    </location>
</feature>
<dbReference type="EnsemblMetazoa" id="Aqu2.1.43390_001">
    <property type="protein sequence ID" value="Aqu2.1.43390_001"/>
    <property type="gene ID" value="Aqu2.1.43390"/>
</dbReference>
<dbReference type="Pfam" id="PF00041">
    <property type="entry name" value="fn3"/>
    <property type="match status" value="1"/>
</dbReference>
<dbReference type="InterPro" id="IPR013783">
    <property type="entry name" value="Ig-like_fold"/>
</dbReference>
<feature type="compositionally biased region" description="Low complexity" evidence="1">
    <location>
        <begin position="283"/>
        <end position="294"/>
    </location>
</feature>
<dbReference type="eggNOG" id="KOG4485">
    <property type="taxonomic scope" value="Eukaryota"/>
</dbReference>
<proteinExistence type="predicted"/>
<evidence type="ECO:0000259" key="2">
    <source>
        <dbReference type="PROSITE" id="PS50853"/>
    </source>
</evidence>
<feature type="compositionally biased region" description="Basic and acidic residues" evidence="1">
    <location>
        <begin position="400"/>
        <end position="410"/>
    </location>
</feature>
<feature type="region of interest" description="Disordered" evidence="1">
    <location>
        <begin position="283"/>
        <end position="302"/>
    </location>
</feature>
<feature type="compositionally biased region" description="Polar residues" evidence="1">
    <location>
        <begin position="1"/>
        <end position="13"/>
    </location>
</feature>
<feature type="compositionally biased region" description="Low complexity" evidence="1">
    <location>
        <begin position="133"/>
        <end position="144"/>
    </location>
</feature>
<dbReference type="PROSITE" id="PS50853">
    <property type="entry name" value="FN3"/>
    <property type="match status" value="1"/>
</dbReference>
<feature type="region of interest" description="Disordered" evidence="1">
    <location>
        <begin position="318"/>
        <end position="367"/>
    </location>
</feature>
<feature type="compositionally biased region" description="Pro residues" evidence="1">
    <location>
        <begin position="319"/>
        <end position="328"/>
    </location>
</feature>
<dbReference type="InterPro" id="IPR039269">
    <property type="entry name" value="ANKFN1"/>
</dbReference>
<dbReference type="InterPro" id="IPR003961">
    <property type="entry name" value="FN3_dom"/>
</dbReference>
<feature type="compositionally biased region" description="Low complexity" evidence="1">
    <location>
        <begin position="199"/>
        <end position="218"/>
    </location>
</feature>
<dbReference type="CDD" id="cd00063">
    <property type="entry name" value="FN3"/>
    <property type="match status" value="1"/>
</dbReference>
<protein>
    <recommendedName>
        <fullName evidence="2">Fibronectin type-III domain-containing protein</fullName>
    </recommendedName>
</protein>
<dbReference type="InterPro" id="IPR036116">
    <property type="entry name" value="FN3_sf"/>
</dbReference>
<dbReference type="GO" id="GO:0061172">
    <property type="term" value="P:regulation of establishment of bipolar cell polarity"/>
    <property type="evidence" value="ECO:0007669"/>
    <property type="project" value="TreeGrafter"/>
</dbReference>
<dbReference type="STRING" id="400682.A0A1X7VU56"/>
<dbReference type="Gene3D" id="1.25.40.20">
    <property type="entry name" value="Ankyrin repeat-containing domain"/>
    <property type="match status" value="1"/>
</dbReference>
<dbReference type="KEGG" id="aqu:100635339"/>
<dbReference type="PANTHER" id="PTHR21437:SF1">
    <property type="entry name" value="WIDE AWAKE"/>
    <property type="match status" value="1"/>
</dbReference>
<feature type="region of interest" description="Disordered" evidence="1">
    <location>
        <begin position="130"/>
        <end position="238"/>
    </location>
</feature>
<dbReference type="Proteomes" id="UP000007879">
    <property type="component" value="Unassembled WGS sequence"/>
</dbReference>
<feature type="compositionally biased region" description="Basic and acidic residues" evidence="1">
    <location>
        <begin position="82"/>
        <end position="91"/>
    </location>
</feature>
<dbReference type="SUPFAM" id="SSF49265">
    <property type="entry name" value="Fibronectin type III"/>
    <property type="match status" value="1"/>
</dbReference>
<gene>
    <name evidence="3" type="primary">100635339</name>
</gene>
<reference evidence="3" key="2">
    <citation type="submission" date="2017-05" db="UniProtKB">
        <authorList>
            <consortium name="EnsemblMetazoa"/>
        </authorList>
    </citation>
    <scope>IDENTIFICATION</scope>
</reference>
<dbReference type="OrthoDB" id="2428204at2759"/>
<dbReference type="PANTHER" id="PTHR21437">
    <property type="entry name" value="WIDE AWAKE"/>
    <property type="match status" value="1"/>
</dbReference>
<sequence>MSSSHQQHWSYESSYPVASHHDSLARCAHPSDLNRVNPKPHPQLRRHTSDRSAEHHRSRNKLSHETSASNQIASLSSGYVSADHRTSDYPHYRSSRGSGLDYKPHKEREFVRSTTSPDIGAYQLSSLDRHSFSDGSQSSFTGSSAEATNRMGPSHVGGVERPYRESPNSSQSDFSDHHHHQRYSGSRAGGGSSSGLYHSLPRSRSSLAASGSATGLDLSTEDRNHKSTYNHPSGVLHGSGRVWPVEEEDKLLQRQAHLPPRTINTADDYWMPRHIPPVYFSRSSTTSPSFSSEAESNETPWYEQDNPNIHSGLMFYSPNHPPAPPPSLPSHHPRPHSYHHTTSPIDGTGIPLSRPHLPTTPTRDPVSREYDVMSEQKMLSQQRLARYFSHSQGEGGGGGKGERMFRRESSPAELGQTPPLHDHDKLESIGEKPSPKTGKRSPSKHKKVGRSKSSAIGKLVKKFSTKGGKNDKSLKTEVSNGDKKGLTGSGSNLDGFLQRVKRSQSMELLQLAATPVLGNGRKVTTPTPSPLTTPKVGKSIFRARRNSESDLENLGTLVRTGSKKNLAMDTTQALFEAIESEDEGKCQAILESQDTIPPDINSTNDDNWTPLDLAAMLNERIALLLLAYGAKDSARYFKDPEYRRDHLKDLLKKADTERRSVADMIQASGGGSKELDRQLVHWTSRVNLMRKMKSNIDKTNPPGAPRHVQLSVTSAESLTVRFSEPEFSNGAPVTRYKIQWSKGEQFTRETGEFTLCDARNKEYVIPGLDNGVRYYVRVSAFNLKGYGPPRTSVPTYAIPSSWHDCNKSKPRYYGSTTQIEIISANMNKVLSQQDANAYSGTGTPSTSSNRRSIKKGLTKFFNQGVKFHKSLKTGVYLSSILYSDEGRVLVTVDDNLPLVEVSDSLPSSIGGDFAWVAKVACNWEDVQDMSDESDTHTSSPAIQFRNKLLHALLMLQEGTGLQDLGLLHHRTYQDSHGSLIFVLVQYIEDYKSAQGVSTKWSSMAKLRRKFAQFESSGGSDHVTDVSADQLLRDVPNIIHHHTRCSHVLQRGLYLGYLKARVSSSVGSMTVVTSGTLPNVLPHYKIRENPNISQSEWLWLNSLHKKPEAASTTSYDNQGPQSLQKILCSSVEHFLNILGIDPEETSQTQLYTEEVIELNENVTFLLLMPSPENVCTPPGSSDQFDGPSFSHTPIATFELLQLYTYQRPFMLKFAQVSSRLDIELLITQKKRREAFSKAEIAAAKTQHEQLQKIQEDTEQAWKQMRWIETALKIGRETEVDNRLIVKELRKKFFKMTRSSTSSSLSSSTSSAGGSFSSPIKKSVANVLSAPNVNQYIRVYPAYETGLSKGTSVKIFLTPLTVTDEIILVTVEQLEKARKEKGIPGYGIRGRDLADFYLVAMLPGHREEVLAPRFTPLQLLNYSSKYKFILRRSMDQQATDV</sequence>
<feature type="compositionally biased region" description="Basic residues" evidence="1">
    <location>
        <begin position="437"/>
        <end position="450"/>
    </location>
</feature>
<accession>A0A1X7VU56</accession>
<feature type="compositionally biased region" description="Basic and acidic residues" evidence="1">
    <location>
        <begin position="420"/>
        <end position="434"/>
    </location>
</feature>
<dbReference type="SMART" id="SM00060">
    <property type="entry name" value="FN3"/>
    <property type="match status" value="1"/>
</dbReference>
<dbReference type="GO" id="GO:0000132">
    <property type="term" value="P:establishment of mitotic spindle orientation"/>
    <property type="evidence" value="ECO:0007669"/>
    <property type="project" value="TreeGrafter"/>
</dbReference>
<dbReference type="Gene3D" id="2.60.40.10">
    <property type="entry name" value="Immunoglobulins"/>
    <property type="match status" value="1"/>
</dbReference>
<evidence type="ECO:0000256" key="1">
    <source>
        <dbReference type="SAM" id="MobiDB-lite"/>
    </source>
</evidence>
<feature type="compositionally biased region" description="Polar residues" evidence="1">
    <location>
        <begin position="65"/>
        <end position="79"/>
    </location>
</feature>
<reference evidence="4" key="1">
    <citation type="journal article" date="2010" name="Nature">
        <title>The Amphimedon queenslandica genome and the evolution of animal complexity.</title>
        <authorList>
            <person name="Srivastava M."/>
            <person name="Simakov O."/>
            <person name="Chapman J."/>
            <person name="Fahey B."/>
            <person name="Gauthier M.E."/>
            <person name="Mitros T."/>
            <person name="Richards G.S."/>
            <person name="Conaco C."/>
            <person name="Dacre M."/>
            <person name="Hellsten U."/>
            <person name="Larroux C."/>
            <person name="Putnam N.H."/>
            <person name="Stanke M."/>
            <person name="Adamska M."/>
            <person name="Darling A."/>
            <person name="Degnan S.M."/>
            <person name="Oakley T.H."/>
            <person name="Plachetzki D.C."/>
            <person name="Zhai Y."/>
            <person name="Adamski M."/>
            <person name="Calcino A."/>
            <person name="Cummins S.F."/>
            <person name="Goodstein D.M."/>
            <person name="Harris C."/>
            <person name="Jackson D.J."/>
            <person name="Leys S.P."/>
            <person name="Shu S."/>
            <person name="Woodcroft B.J."/>
            <person name="Vervoort M."/>
            <person name="Kosik K.S."/>
            <person name="Manning G."/>
            <person name="Degnan B.M."/>
            <person name="Rokhsar D.S."/>
        </authorList>
    </citation>
    <scope>NUCLEOTIDE SEQUENCE [LARGE SCALE GENOMIC DNA]</scope>
</reference>
<dbReference type="InterPro" id="IPR036770">
    <property type="entry name" value="Ankyrin_rpt-contain_sf"/>
</dbReference>
<dbReference type="InParanoid" id="A0A1X7VU56"/>